<dbReference type="EMBL" id="JACADJ010000001">
    <property type="protein sequence ID" value="NWH03471.1"/>
    <property type="molecule type" value="Genomic_DNA"/>
</dbReference>
<comment type="caution">
    <text evidence="8">The sequence shown here is derived from an EMBL/GenBank/DDBJ whole genome shotgun (WGS) entry which is preliminary data.</text>
</comment>
<name>A0A850SXR1_9BACT</name>
<keyword evidence="6" id="KW-0449">Lipoprotein</keyword>
<dbReference type="GO" id="GO:0005886">
    <property type="term" value="C:plasma membrane"/>
    <property type="evidence" value="ECO:0007669"/>
    <property type="project" value="UniProtKB-SubCell"/>
</dbReference>
<evidence type="ECO:0000256" key="5">
    <source>
        <dbReference type="ARBA" id="ARBA00023136"/>
    </source>
</evidence>
<dbReference type="PANTHER" id="PTHR34296">
    <property type="entry name" value="TRANSCRIPTIONAL ACTIVATOR PROTEIN MED"/>
    <property type="match status" value="1"/>
</dbReference>
<protein>
    <submittedName>
        <fullName evidence="8">BMP family ABC transporter substrate-binding protein</fullName>
    </submittedName>
</protein>
<evidence type="ECO:0000256" key="3">
    <source>
        <dbReference type="ARBA" id="ARBA00022475"/>
    </source>
</evidence>
<dbReference type="InterPro" id="IPR003760">
    <property type="entry name" value="PnrA-like"/>
</dbReference>
<evidence type="ECO:0000259" key="7">
    <source>
        <dbReference type="Pfam" id="PF02608"/>
    </source>
</evidence>
<comment type="similarity">
    <text evidence="2">Belongs to the BMP lipoprotein family.</text>
</comment>
<gene>
    <name evidence="8" type="ORF">HXW94_00415</name>
</gene>
<keyword evidence="4" id="KW-0732">Signal</keyword>
<sequence>MALDTGGDKDHGYNECSLRGAQKAAETSGLDFEYMVSATRKDYDKNIKALIDADADLIFTIGSTQADATAKAARRYPDHHFVIMDYAFSPGISCPDTVSDCYTQEGGLANVTSIVFKEDQPAYLGGTLAACMSESQNLGIVAGDQIPPVLRLVSGFENGAKSINPQINIQTIYIPDFDDEETGYQVARKLISNGADILFCPAGKTGLGGLKAAAEFNVKALGVDVDQYITVPSARHVLITSVMKNVDVAAGAIVEKFAKGTLRCGVYEFDLKSHGVGLAPYHEWEGKIPQKCTQLVALASKKIVLNPNRSLSK</sequence>
<organism evidence="8 9">
    <name type="scientific">Desulfobacter latus</name>
    <dbReference type="NCBI Taxonomy" id="2292"/>
    <lineage>
        <taxon>Bacteria</taxon>
        <taxon>Pseudomonadati</taxon>
        <taxon>Thermodesulfobacteriota</taxon>
        <taxon>Desulfobacteria</taxon>
        <taxon>Desulfobacterales</taxon>
        <taxon>Desulfobacteraceae</taxon>
        <taxon>Desulfobacter</taxon>
    </lineage>
</organism>
<keyword evidence="3" id="KW-1003">Cell membrane</keyword>
<dbReference type="InterPro" id="IPR050957">
    <property type="entry name" value="BMP_lipoprotein"/>
</dbReference>
<evidence type="ECO:0000313" key="9">
    <source>
        <dbReference type="Proteomes" id="UP000553343"/>
    </source>
</evidence>
<dbReference type="InterPro" id="IPR028082">
    <property type="entry name" value="Peripla_BP_I"/>
</dbReference>
<reference evidence="8 9" key="1">
    <citation type="submission" date="2020-06" db="EMBL/GenBank/DDBJ databases">
        <title>High-quality draft genome of sulfate reducer Desulfobacter latus type strain AcrS2 isolated from marine sediment.</title>
        <authorList>
            <person name="Hoppe M."/>
            <person name="Larsen C.K."/>
            <person name="Marshall I.P.G."/>
            <person name="Schramm A."/>
            <person name="Marietou A.G."/>
        </authorList>
    </citation>
    <scope>NUCLEOTIDE SEQUENCE [LARGE SCALE GENOMIC DNA]</scope>
    <source>
        <strain evidence="8 9">AcRS2</strain>
    </source>
</reference>
<dbReference type="PANTHER" id="PTHR34296:SF2">
    <property type="entry name" value="ABC TRANSPORTER GUANOSINE-BINDING PROTEIN NUPN"/>
    <property type="match status" value="1"/>
</dbReference>
<evidence type="ECO:0000256" key="2">
    <source>
        <dbReference type="ARBA" id="ARBA00008610"/>
    </source>
</evidence>
<evidence type="ECO:0000256" key="1">
    <source>
        <dbReference type="ARBA" id="ARBA00004193"/>
    </source>
</evidence>
<dbReference type="RefSeq" id="WP_178364927.1">
    <property type="nucleotide sequence ID" value="NZ_JACADJ010000001.1"/>
</dbReference>
<proteinExistence type="inferred from homology"/>
<feature type="domain" description="ABC transporter substrate-binding protein PnrA-like" evidence="7">
    <location>
        <begin position="3"/>
        <end position="279"/>
    </location>
</feature>
<keyword evidence="5" id="KW-0472">Membrane</keyword>
<evidence type="ECO:0000256" key="6">
    <source>
        <dbReference type="ARBA" id="ARBA00023288"/>
    </source>
</evidence>
<dbReference type="AlphaFoldDB" id="A0A850SXR1"/>
<evidence type="ECO:0000256" key="4">
    <source>
        <dbReference type="ARBA" id="ARBA00022729"/>
    </source>
</evidence>
<dbReference type="Pfam" id="PF02608">
    <property type="entry name" value="Bmp"/>
    <property type="match status" value="1"/>
</dbReference>
<evidence type="ECO:0000313" key="8">
    <source>
        <dbReference type="EMBL" id="NWH03471.1"/>
    </source>
</evidence>
<dbReference type="SUPFAM" id="SSF53822">
    <property type="entry name" value="Periplasmic binding protein-like I"/>
    <property type="match status" value="1"/>
</dbReference>
<accession>A0A850SXR1</accession>
<dbReference type="CDD" id="cd06354">
    <property type="entry name" value="PBP1_PrnA-like"/>
    <property type="match status" value="1"/>
</dbReference>
<comment type="subcellular location">
    <subcellularLocation>
        <location evidence="1">Cell membrane</location>
        <topology evidence="1">Lipid-anchor</topology>
    </subcellularLocation>
</comment>
<dbReference type="Gene3D" id="3.40.50.2300">
    <property type="match status" value="2"/>
</dbReference>
<keyword evidence="9" id="KW-1185">Reference proteome</keyword>
<dbReference type="Proteomes" id="UP000553343">
    <property type="component" value="Unassembled WGS sequence"/>
</dbReference>